<dbReference type="PANTHER" id="PTHR31544">
    <property type="entry name" value="AIG2-LIKE PROTEIN D"/>
    <property type="match status" value="1"/>
</dbReference>
<dbReference type="GO" id="GO:0016740">
    <property type="term" value="F:transferase activity"/>
    <property type="evidence" value="ECO:0007669"/>
    <property type="project" value="UniProtKB-KW"/>
</dbReference>
<name>A0A8T9BDL0_9HELO</name>
<evidence type="ECO:0000256" key="2">
    <source>
        <dbReference type="ARBA" id="ARBA00022679"/>
    </source>
</evidence>
<evidence type="ECO:0000256" key="4">
    <source>
        <dbReference type="SAM" id="MobiDB-lite"/>
    </source>
</evidence>
<organism evidence="6 7">
    <name type="scientific">Lachnellula arida</name>
    <dbReference type="NCBI Taxonomy" id="1316785"/>
    <lineage>
        <taxon>Eukaryota</taxon>
        <taxon>Fungi</taxon>
        <taxon>Dikarya</taxon>
        <taxon>Ascomycota</taxon>
        <taxon>Pezizomycotina</taxon>
        <taxon>Leotiomycetes</taxon>
        <taxon>Helotiales</taxon>
        <taxon>Lachnaceae</taxon>
        <taxon>Lachnellula</taxon>
    </lineage>
</organism>
<dbReference type="Proteomes" id="UP000469559">
    <property type="component" value="Unassembled WGS sequence"/>
</dbReference>
<dbReference type="AlphaFoldDB" id="A0A8T9BDL0"/>
<sequence length="173" mass="19465">MSSTPVQTPDLKDANTPPSKPTRISPPAVPFTPCHMFFYGSLMDPTQLSYITNHTLTTTSTTPPILTPTTITGFRMKMWSIYPTLIATSNPTNSNKVTGMLWKCDTEAQFQRLAAYETDAYTWCFCTAELDDGSGTLMRGVRTFCWAGEPDSEELTEGVFDLERWKWRAYSSF</sequence>
<evidence type="ECO:0000259" key="5">
    <source>
        <dbReference type="Pfam" id="PF06094"/>
    </source>
</evidence>
<reference evidence="6 7" key="1">
    <citation type="submission" date="2018-05" db="EMBL/GenBank/DDBJ databases">
        <title>Whole genome sequencing for identification of molecular markers to develop diagnostic detection tools for the regulated plant pathogen Lachnellula willkommii.</title>
        <authorList>
            <person name="Giroux E."/>
            <person name="Bilodeau G."/>
        </authorList>
    </citation>
    <scope>NUCLEOTIDE SEQUENCE [LARGE SCALE GENOMIC DNA]</scope>
    <source>
        <strain evidence="6 7">CBS 203.66</strain>
    </source>
</reference>
<dbReference type="PANTHER" id="PTHR31544:SF4">
    <property type="entry name" value="GAMMA-GLUTAMYLCYCLOTRANSFERASE-RELATED"/>
    <property type="match status" value="1"/>
</dbReference>
<evidence type="ECO:0000256" key="1">
    <source>
        <dbReference type="ARBA" id="ARBA00008861"/>
    </source>
</evidence>
<feature type="region of interest" description="Disordered" evidence="4">
    <location>
        <begin position="1"/>
        <end position="26"/>
    </location>
</feature>
<dbReference type="InterPro" id="IPR009288">
    <property type="entry name" value="AIG2-like_dom"/>
</dbReference>
<comment type="caution">
    <text evidence="6">The sequence shown here is derived from an EMBL/GenBank/DDBJ whole genome shotgun (WGS) entry which is preliminary data.</text>
</comment>
<dbReference type="EMBL" id="QGMF01000212">
    <property type="protein sequence ID" value="TVY17907.1"/>
    <property type="molecule type" value="Genomic_DNA"/>
</dbReference>
<keyword evidence="7" id="KW-1185">Reference proteome</keyword>
<dbReference type="Pfam" id="PF06094">
    <property type="entry name" value="GGACT"/>
    <property type="match status" value="1"/>
</dbReference>
<dbReference type="InterPro" id="IPR036568">
    <property type="entry name" value="GGCT-like_sf"/>
</dbReference>
<dbReference type="InterPro" id="IPR013024">
    <property type="entry name" value="GGCT-like"/>
</dbReference>
<evidence type="ECO:0000256" key="3">
    <source>
        <dbReference type="ARBA" id="ARBA00030602"/>
    </source>
</evidence>
<comment type="similarity">
    <text evidence="1">Belongs to the gamma-glutamylcyclotransferase family.</text>
</comment>
<dbReference type="OrthoDB" id="3262926at2759"/>
<evidence type="ECO:0000313" key="7">
    <source>
        <dbReference type="Proteomes" id="UP000469559"/>
    </source>
</evidence>
<accession>A0A8T9BDL0</accession>
<dbReference type="Gene3D" id="3.10.490.10">
    <property type="entry name" value="Gamma-glutamyl cyclotransferase-like"/>
    <property type="match status" value="1"/>
</dbReference>
<dbReference type="InterPro" id="IPR045038">
    <property type="entry name" value="AIG2-like"/>
</dbReference>
<dbReference type="CDD" id="cd06661">
    <property type="entry name" value="GGCT_like"/>
    <property type="match status" value="1"/>
</dbReference>
<protein>
    <recommendedName>
        <fullName evidence="3">Putative gamma-glutamylcyclotransferase</fullName>
    </recommendedName>
</protein>
<evidence type="ECO:0000313" key="6">
    <source>
        <dbReference type="EMBL" id="TVY17907.1"/>
    </source>
</evidence>
<dbReference type="SUPFAM" id="SSF110857">
    <property type="entry name" value="Gamma-glutamyl cyclotransferase-like"/>
    <property type="match status" value="1"/>
</dbReference>
<keyword evidence="2" id="KW-0808">Transferase</keyword>
<proteinExistence type="inferred from homology"/>
<feature type="domain" description="Gamma-glutamylcyclotransferase AIG2-like" evidence="5">
    <location>
        <begin position="36"/>
        <end position="153"/>
    </location>
</feature>
<gene>
    <name evidence="6" type="ORF">LARI1_G004191</name>
</gene>